<protein>
    <submittedName>
        <fullName evidence="2">DNA-binding protein, CopG family</fullName>
    </submittedName>
</protein>
<reference evidence="2 3" key="1">
    <citation type="submission" date="2005-09" db="EMBL/GenBank/DDBJ databases">
        <authorList>
            <person name="Woods D.E."/>
            <person name="Nierman W.C."/>
        </authorList>
    </citation>
    <scope>NUCLEOTIDE SEQUENCE [LARGE SCALE GENOMIC DNA]</scope>
    <source>
        <strain evidence="2 3">1710b</strain>
    </source>
</reference>
<dbReference type="KEGG" id="bpm:BURPS1710b_1721"/>
<dbReference type="InterPro" id="IPR035069">
    <property type="entry name" value="TTHA1013/TTHA0281-like"/>
</dbReference>
<dbReference type="InterPro" id="IPR051404">
    <property type="entry name" value="TA_system_antitoxin"/>
</dbReference>
<evidence type="ECO:0000313" key="2">
    <source>
        <dbReference type="EMBL" id="ABA50283.1"/>
    </source>
</evidence>
<proteinExistence type="predicted"/>
<dbReference type="PANTHER" id="PTHR34504:SF2">
    <property type="entry name" value="UPF0150 PROTEIN SSL0259"/>
    <property type="match status" value="1"/>
</dbReference>
<dbReference type="EMBL" id="CP000124">
    <property type="protein sequence ID" value="ABA50283.1"/>
    <property type="molecule type" value="Genomic_DNA"/>
</dbReference>
<dbReference type="HOGENOM" id="CLU_114047_1_2_4"/>
<dbReference type="InterPro" id="IPR031807">
    <property type="entry name" value="HicB-like"/>
</dbReference>
<name>Q3JTI1_BURP1</name>
<organism evidence="2 3">
    <name type="scientific">Burkholderia pseudomallei (strain 1710b)</name>
    <dbReference type="NCBI Taxonomy" id="320372"/>
    <lineage>
        <taxon>Bacteria</taxon>
        <taxon>Pseudomonadati</taxon>
        <taxon>Pseudomonadota</taxon>
        <taxon>Betaproteobacteria</taxon>
        <taxon>Burkholderiales</taxon>
        <taxon>Burkholderiaceae</taxon>
        <taxon>Burkholderia</taxon>
        <taxon>pseudomallei group</taxon>
    </lineage>
</organism>
<sequence>MFVTSLRSPLISMGRLCHALIIRPHIGRTGMEFPIAVHKDAGSVFGVTVPDIPGVHSWGETMGEAIENTKVAIASHVETLLALGEGAHFTCSTVEELSANPDYAGAVWANVEVELPRRT</sequence>
<dbReference type="Proteomes" id="UP000002700">
    <property type="component" value="Chromosome I"/>
</dbReference>
<dbReference type="Pfam" id="PF15919">
    <property type="entry name" value="HicB_lk_antitox"/>
    <property type="match status" value="1"/>
</dbReference>
<evidence type="ECO:0000313" key="3">
    <source>
        <dbReference type="Proteomes" id="UP000002700"/>
    </source>
</evidence>
<gene>
    <name evidence="2" type="ordered locus">BURPS1710b_1721</name>
</gene>
<dbReference type="SUPFAM" id="SSF143100">
    <property type="entry name" value="TTHA1013/TTHA0281-like"/>
    <property type="match status" value="1"/>
</dbReference>
<dbReference type="GO" id="GO:0003677">
    <property type="term" value="F:DNA binding"/>
    <property type="evidence" value="ECO:0007669"/>
    <property type="project" value="UniProtKB-KW"/>
</dbReference>
<keyword evidence="2" id="KW-0238">DNA-binding</keyword>
<evidence type="ECO:0000259" key="1">
    <source>
        <dbReference type="Pfam" id="PF15919"/>
    </source>
</evidence>
<feature type="domain" description="HicB-like antitoxin of toxin-antitoxin system" evidence="1">
    <location>
        <begin position="33"/>
        <end position="115"/>
    </location>
</feature>
<dbReference type="PANTHER" id="PTHR34504">
    <property type="entry name" value="ANTITOXIN HICB"/>
    <property type="match status" value="1"/>
</dbReference>
<dbReference type="EnsemblBacteria" id="ABA50283">
    <property type="protein sequence ID" value="ABA50283"/>
    <property type="gene ID" value="BURPS1710b_1721"/>
</dbReference>
<dbReference type="AlphaFoldDB" id="Q3JTI1"/>
<dbReference type="Gene3D" id="3.30.160.250">
    <property type="match status" value="1"/>
</dbReference>
<accession>Q3JTI1</accession>